<evidence type="ECO:0000313" key="1">
    <source>
        <dbReference type="EMBL" id="MCT2591269.1"/>
    </source>
</evidence>
<organism evidence="1 2">
    <name type="scientific">Streptomyces gossypii</name>
    <dbReference type="NCBI Taxonomy" id="2883101"/>
    <lineage>
        <taxon>Bacteria</taxon>
        <taxon>Bacillati</taxon>
        <taxon>Actinomycetota</taxon>
        <taxon>Actinomycetes</taxon>
        <taxon>Kitasatosporales</taxon>
        <taxon>Streptomycetaceae</taxon>
        <taxon>Streptomyces</taxon>
    </lineage>
</organism>
<accession>A0ABT2JTP4</accession>
<evidence type="ECO:0000313" key="2">
    <source>
        <dbReference type="Proteomes" id="UP001156389"/>
    </source>
</evidence>
<dbReference type="EMBL" id="JAJAGO010000006">
    <property type="protein sequence ID" value="MCT2591269.1"/>
    <property type="molecule type" value="Genomic_DNA"/>
</dbReference>
<reference evidence="1 2" key="1">
    <citation type="submission" date="2021-10" db="EMBL/GenBank/DDBJ databases">
        <title>Streptomyces gossypii sp. nov., isolated from soil collected from cotton field.</title>
        <authorList>
            <person name="Ge X."/>
            <person name="Chen X."/>
            <person name="Liu W."/>
        </authorList>
    </citation>
    <scope>NUCLEOTIDE SEQUENCE [LARGE SCALE GENOMIC DNA]</scope>
    <source>
        <strain evidence="1 2">N2-109</strain>
    </source>
</reference>
<proteinExistence type="predicted"/>
<sequence length="106" mass="11659">MTSASATDPGGSSTMWGLLVEENEGFGGQRRVWSPTIIGHMDGTREEAMKALRGRAERYTPTHPSSPRRRLLYENTDGFLLVVEGATQDFHCRFTLATLLSDSAAK</sequence>
<name>A0ABT2JTP4_9ACTN</name>
<comment type="caution">
    <text evidence="1">The sequence shown here is derived from an EMBL/GenBank/DDBJ whole genome shotgun (WGS) entry which is preliminary data.</text>
</comment>
<keyword evidence="2" id="KW-1185">Reference proteome</keyword>
<dbReference type="Proteomes" id="UP001156389">
    <property type="component" value="Unassembled WGS sequence"/>
</dbReference>
<gene>
    <name evidence="1" type="ORF">LHJ74_15370</name>
</gene>
<protein>
    <submittedName>
        <fullName evidence="1">Uncharacterized protein</fullName>
    </submittedName>
</protein>
<dbReference type="RefSeq" id="WP_260218589.1">
    <property type="nucleotide sequence ID" value="NZ_JAJAGO010000006.1"/>
</dbReference>